<evidence type="ECO:0000256" key="6">
    <source>
        <dbReference type="ARBA" id="ARBA00047913"/>
    </source>
</evidence>
<dbReference type="EMBL" id="ML119114">
    <property type="protein sequence ID" value="RPB15142.1"/>
    <property type="molecule type" value="Genomic_DNA"/>
</dbReference>
<feature type="domain" description="Asn/Gln amidotransferase" evidence="9">
    <location>
        <begin position="451"/>
        <end position="614"/>
    </location>
</feature>
<dbReference type="InterPro" id="IPR004413">
    <property type="entry name" value="GatB"/>
</dbReference>
<dbReference type="GO" id="GO:0005739">
    <property type="term" value="C:mitochondrion"/>
    <property type="evidence" value="ECO:0007669"/>
    <property type="project" value="UniProtKB-SubCell"/>
</dbReference>
<dbReference type="FunCoup" id="A0A3N4L0X0">
    <property type="interactions" value="365"/>
</dbReference>
<keyword evidence="2 7" id="KW-0436">Ligase</keyword>
<keyword evidence="11" id="KW-1185">Reference proteome</keyword>
<evidence type="ECO:0000256" key="8">
    <source>
        <dbReference type="SAM" id="MobiDB-lite"/>
    </source>
</evidence>
<evidence type="ECO:0000256" key="3">
    <source>
        <dbReference type="ARBA" id="ARBA00022741"/>
    </source>
</evidence>
<dbReference type="NCBIfam" id="TIGR00133">
    <property type="entry name" value="gatB"/>
    <property type="match status" value="1"/>
</dbReference>
<dbReference type="AlphaFoldDB" id="A0A3N4L0X0"/>
<dbReference type="NCBIfam" id="NF004012">
    <property type="entry name" value="PRK05477.1-2"/>
    <property type="match status" value="1"/>
</dbReference>
<dbReference type="Proteomes" id="UP000277580">
    <property type="component" value="Unassembled WGS sequence"/>
</dbReference>
<dbReference type="GO" id="GO:0030956">
    <property type="term" value="C:glutamyl-tRNA(Gln) amidotransferase complex"/>
    <property type="evidence" value="ECO:0007669"/>
    <property type="project" value="UniProtKB-UniRule"/>
</dbReference>
<dbReference type="PROSITE" id="PS01234">
    <property type="entry name" value="GATB"/>
    <property type="match status" value="1"/>
</dbReference>
<dbReference type="InParanoid" id="A0A3N4L0X0"/>
<dbReference type="SUPFAM" id="SSF55931">
    <property type="entry name" value="Glutamine synthetase/guanido kinase"/>
    <property type="match status" value="1"/>
</dbReference>
<organism evidence="10 11">
    <name type="scientific">Morchella conica CCBAS932</name>
    <dbReference type="NCBI Taxonomy" id="1392247"/>
    <lineage>
        <taxon>Eukaryota</taxon>
        <taxon>Fungi</taxon>
        <taxon>Dikarya</taxon>
        <taxon>Ascomycota</taxon>
        <taxon>Pezizomycotina</taxon>
        <taxon>Pezizomycetes</taxon>
        <taxon>Pezizales</taxon>
        <taxon>Morchellaceae</taxon>
        <taxon>Morchella</taxon>
    </lineage>
</organism>
<evidence type="ECO:0000256" key="5">
    <source>
        <dbReference type="ARBA" id="ARBA00022917"/>
    </source>
</evidence>
<dbReference type="OrthoDB" id="1722066at2759"/>
<dbReference type="InterPro" id="IPR006075">
    <property type="entry name" value="Asn/Gln-tRNA_Trfase_suB/E_cat"/>
</dbReference>
<dbReference type="GO" id="GO:0070681">
    <property type="term" value="P:glutaminyl-tRNAGln biosynthesis via transamidation"/>
    <property type="evidence" value="ECO:0007669"/>
    <property type="project" value="UniProtKB-UniRule"/>
</dbReference>
<evidence type="ECO:0000313" key="10">
    <source>
        <dbReference type="EMBL" id="RPB15142.1"/>
    </source>
</evidence>
<gene>
    <name evidence="10" type="ORF">P167DRAFT_557395</name>
</gene>
<reference evidence="10 11" key="1">
    <citation type="journal article" date="2018" name="Nat. Ecol. Evol.">
        <title>Pezizomycetes genomes reveal the molecular basis of ectomycorrhizal truffle lifestyle.</title>
        <authorList>
            <person name="Murat C."/>
            <person name="Payen T."/>
            <person name="Noel B."/>
            <person name="Kuo A."/>
            <person name="Morin E."/>
            <person name="Chen J."/>
            <person name="Kohler A."/>
            <person name="Krizsan K."/>
            <person name="Balestrini R."/>
            <person name="Da Silva C."/>
            <person name="Montanini B."/>
            <person name="Hainaut M."/>
            <person name="Levati E."/>
            <person name="Barry K.W."/>
            <person name="Belfiori B."/>
            <person name="Cichocki N."/>
            <person name="Clum A."/>
            <person name="Dockter R.B."/>
            <person name="Fauchery L."/>
            <person name="Guy J."/>
            <person name="Iotti M."/>
            <person name="Le Tacon F."/>
            <person name="Lindquist E.A."/>
            <person name="Lipzen A."/>
            <person name="Malagnac F."/>
            <person name="Mello A."/>
            <person name="Molinier V."/>
            <person name="Miyauchi S."/>
            <person name="Poulain J."/>
            <person name="Riccioni C."/>
            <person name="Rubini A."/>
            <person name="Sitrit Y."/>
            <person name="Splivallo R."/>
            <person name="Traeger S."/>
            <person name="Wang M."/>
            <person name="Zifcakova L."/>
            <person name="Wipf D."/>
            <person name="Zambonelli A."/>
            <person name="Paolocci F."/>
            <person name="Nowrousian M."/>
            <person name="Ottonello S."/>
            <person name="Baldrian P."/>
            <person name="Spatafora J.W."/>
            <person name="Henrissat B."/>
            <person name="Nagy L.G."/>
            <person name="Aury J.M."/>
            <person name="Wincker P."/>
            <person name="Grigoriev I.V."/>
            <person name="Bonfante P."/>
            <person name="Martin F.M."/>
        </authorList>
    </citation>
    <scope>NUCLEOTIDE SEQUENCE [LARGE SCALE GENOMIC DNA]</scope>
    <source>
        <strain evidence="10 11">CCBAS932</strain>
    </source>
</reference>
<dbReference type="Pfam" id="PF02637">
    <property type="entry name" value="GatB_Yqey"/>
    <property type="match status" value="1"/>
</dbReference>
<dbReference type="InterPro" id="IPR017958">
    <property type="entry name" value="Gln-tRNA_amidoTrfase_suB_CS"/>
</dbReference>
<keyword evidence="3 7" id="KW-0547">Nucleotide-binding</keyword>
<evidence type="ECO:0000256" key="2">
    <source>
        <dbReference type="ARBA" id="ARBA00022598"/>
    </source>
</evidence>
<dbReference type="EC" id="6.3.5.-" evidence="7"/>
<comment type="similarity">
    <text evidence="1 7">Belongs to the GatB/GatE family. GatB subfamily.</text>
</comment>
<dbReference type="GO" id="GO:0032543">
    <property type="term" value="P:mitochondrial translation"/>
    <property type="evidence" value="ECO:0007669"/>
    <property type="project" value="UniProtKB-UniRule"/>
</dbReference>
<dbReference type="STRING" id="1392247.A0A3N4L0X0"/>
<evidence type="ECO:0000256" key="1">
    <source>
        <dbReference type="ARBA" id="ARBA00005306"/>
    </source>
</evidence>
<name>A0A3N4L0X0_9PEZI</name>
<dbReference type="SMART" id="SM00845">
    <property type="entry name" value="GatB_Yqey"/>
    <property type="match status" value="1"/>
</dbReference>
<keyword evidence="5 7" id="KW-0648">Protein biosynthesis</keyword>
<evidence type="ECO:0000256" key="7">
    <source>
        <dbReference type="HAMAP-Rule" id="MF_03147"/>
    </source>
</evidence>
<dbReference type="Pfam" id="PF02934">
    <property type="entry name" value="GatB_N"/>
    <property type="match status" value="1"/>
</dbReference>
<dbReference type="PANTHER" id="PTHR11659:SF0">
    <property type="entry name" value="GLUTAMYL-TRNA(GLN) AMIDOTRANSFERASE SUBUNIT B, MITOCHONDRIAL"/>
    <property type="match status" value="1"/>
</dbReference>
<comment type="catalytic activity">
    <reaction evidence="6 7">
        <text>L-glutamyl-tRNA(Gln) + L-glutamine + ATP + H2O = L-glutaminyl-tRNA(Gln) + L-glutamate + ADP + phosphate + H(+)</text>
        <dbReference type="Rhea" id="RHEA:17521"/>
        <dbReference type="Rhea" id="RHEA-COMP:9681"/>
        <dbReference type="Rhea" id="RHEA-COMP:9684"/>
        <dbReference type="ChEBI" id="CHEBI:15377"/>
        <dbReference type="ChEBI" id="CHEBI:15378"/>
        <dbReference type="ChEBI" id="CHEBI:29985"/>
        <dbReference type="ChEBI" id="CHEBI:30616"/>
        <dbReference type="ChEBI" id="CHEBI:43474"/>
        <dbReference type="ChEBI" id="CHEBI:58359"/>
        <dbReference type="ChEBI" id="CHEBI:78520"/>
        <dbReference type="ChEBI" id="CHEBI:78521"/>
        <dbReference type="ChEBI" id="CHEBI:456216"/>
    </reaction>
</comment>
<accession>A0A3N4L0X0</accession>
<evidence type="ECO:0000259" key="9">
    <source>
        <dbReference type="SMART" id="SM00845"/>
    </source>
</evidence>
<dbReference type="InterPro" id="IPR003789">
    <property type="entry name" value="Asn/Gln_tRNA_amidoTrase-B-like"/>
</dbReference>
<evidence type="ECO:0000256" key="4">
    <source>
        <dbReference type="ARBA" id="ARBA00022840"/>
    </source>
</evidence>
<comment type="subunit">
    <text evidence="7">Subunit of the heterotrimeric GatCAB amidotransferase (AdT) complex, composed of A, B and C subunits.</text>
</comment>
<proteinExistence type="inferred from homology"/>
<keyword evidence="4 7" id="KW-0067">ATP-binding</keyword>
<feature type="region of interest" description="Disordered" evidence="8">
    <location>
        <begin position="68"/>
        <end position="87"/>
    </location>
</feature>
<protein>
    <recommendedName>
        <fullName evidence="7">Glutamyl-tRNA(Gln) amidotransferase subunit B, mitochondrial</fullName>
        <shortName evidence="7">Glu-AdT subunit B</shortName>
        <ecNumber evidence="7">6.3.5.-</ecNumber>
    </recommendedName>
</protein>
<dbReference type="HAMAP" id="MF_00121">
    <property type="entry name" value="GatB"/>
    <property type="match status" value="1"/>
</dbReference>
<dbReference type="InterPro" id="IPR017959">
    <property type="entry name" value="Asn/Gln-tRNA_amidoTrfase_suB/E"/>
</dbReference>
<dbReference type="SUPFAM" id="SSF89095">
    <property type="entry name" value="GatB/YqeY motif"/>
    <property type="match status" value="1"/>
</dbReference>
<sequence length="614" mass="68271">MAPLLTTLARRCVTQARHRYTGTATHRLRLSSPLGLSLRRYTTAREDLYPAGASTAEFQLEFKKAYKTRHKERHQHEREPNTATDGPQSEWIITAGLEIHAQLNTGRKLFSNARTTHTAPPNTHIAPLDASLPGSLPIFNPAVLLPALRAAVALNCTVPPESRFDRKHYFYWDQPAGYQLTQFHAPLATDGHLLLFPHDGVTHTHSGNGNSVRIDIQQIQLEQDTGKTLASPPNSLVDLNRVGSPLVEIITRPFDCPDAAFPALVMRKIQSALKAVDACTIGMEWGGLRADVNVSVRRRSTTDEDDWGAPPRYGQRCEIKNVASLKAVQEAVESEARRQIALLEAGETVQGETRGWDADKGVTRRLRGKEGEVDYRFMPDPDLPPVHVGKALLDKVKQTIPLLPDQLLAQLTGAPHHLKEKDAKTLMLWDEYRASAREAGVVYYYKDAVRRLLDMVVREAERERMGLQEEFGAVVGNWVVHELGGGLAKEGIAWRENPVSSKQLAELVLFVVMREITGATAKTLLTRLITAPSPDPNFIRTTVAAEGLAVVAVPEDQILDIAEDVMLPESDVLEELRGGRAIPKRQKRLKSWFVGRIMARYRPSTTTTTLNAYI</sequence>
<keyword evidence="7" id="KW-0496">Mitochondrion</keyword>
<comment type="subcellular location">
    <subcellularLocation>
        <location evidence="7">Mitochondrion</location>
    </subcellularLocation>
</comment>
<evidence type="ECO:0000313" key="11">
    <source>
        <dbReference type="Proteomes" id="UP000277580"/>
    </source>
</evidence>
<dbReference type="InterPro" id="IPR014746">
    <property type="entry name" value="Gln_synth/guanido_kin_cat_dom"/>
</dbReference>
<dbReference type="GO" id="GO:0050567">
    <property type="term" value="F:glutaminyl-tRNA synthase (glutamine-hydrolyzing) activity"/>
    <property type="evidence" value="ECO:0007669"/>
    <property type="project" value="UniProtKB-UniRule"/>
</dbReference>
<dbReference type="InterPro" id="IPR018027">
    <property type="entry name" value="Asn/Gln_amidotransferase"/>
</dbReference>
<dbReference type="PANTHER" id="PTHR11659">
    <property type="entry name" value="GLUTAMYL-TRNA GLN AMIDOTRANSFERASE SUBUNIT B MITOCHONDRIAL AND PROKARYOTIC PET112-RELATED"/>
    <property type="match status" value="1"/>
</dbReference>
<comment type="function">
    <text evidence="7">Allows the formation of correctly charged Gln-tRNA(Gln) through the transamidation of misacylated Glu-tRNA(Gln) in the mitochondria. The reaction takes place in the presence of glutamine and ATP through an activated gamma-phospho-Glu-tRNA(Gln).</text>
</comment>
<dbReference type="GO" id="GO:0005524">
    <property type="term" value="F:ATP binding"/>
    <property type="evidence" value="ECO:0007669"/>
    <property type="project" value="UniProtKB-KW"/>
</dbReference>